<evidence type="ECO:0000256" key="8">
    <source>
        <dbReference type="ARBA" id="ARBA00022917"/>
    </source>
</evidence>
<dbReference type="NCBIfam" id="NF002436">
    <property type="entry name" value="PRK01584.1"/>
    <property type="match status" value="1"/>
</dbReference>
<gene>
    <name evidence="11" type="ORF">A2758_02890</name>
</gene>
<dbReference type="CDD" id="cd00673">
    <property type="entry name" value="AlaRS_core"/>
    <property type="match status" value="1"/>
</dbReference>
<dbReference type="Proteomes" id="UP000178612">
    <property type="component" value="Unassembled WGS sequence"/>
</dbReference>
<comment type="caution">
    <text evidence="11">The sequence shown here is derived from an EMBL/GenBank/DDBJ whole genome shotgun (WGS) entry which is preliminary data.</text>
</comment>
<dbReference type="InterPro" id="IPR002318">
    <property type="entry name" value="Ala-tRNA-lgiase_IIc"/>
</dbReference>
<dbReference type="InterPro" id="IPR050058">
    <property type="entry name" value="Ala-tRNA_ligase"/>
</dbReference>
<protein>
    <recommendedName>
        <fullName evidence="2">alanine--tRNA ligase</fullName>
        <ecNumber evidence="2">6.1.1.7</ecNumber>
    </recommendedName>
</protein>
<dbReference type="FunFam" id="3.30.980.10:FF:000004">
    <property type="entry name" value="Alanine--tRNA ligase, cytoplasmic"/>
    <property type="match status" value="1"/>
</dbReference>
<dbReference type="SUPFAM" id="SSF55186">
    <property type="entry name" value="ThrRS/AlaRS common domain"/>
    <property type="match status" value="1"/>
</dbReference>
<dbReference type="AlphaFoldDB" id="A0A1G2T259"/>
<evidence type="ECO:0000313" key="11">
    <source>
        <dbReference type="EMBL" id="OHA91380.1"/>
    </source>
</evidence>
<evidence type="ECO:0000256" key="4">
    <source>
        <dbReference type="ARBA" id="ARBA00022598"/>
    </source>
</evidence>
<dbReference type="GO" id="GO:0002161">
    <property type="term" value="F:aminoacyl-tRNA deacylase activity"/>
    <property type="evidence" value="ECO:0007669"/>
    <property type="project" value="TreeGrafter"/>
</dbReference>
<dbReference type="InterPro" id="IPR018164">
    <property type="entry name" value="Ala-tRNA-synth_IIc_N"/>
</dbReference>
<dbReference type="InterPro" id="IPR018163">
    <property type="entry name" value="Thr/Ala-tRNA-synth_IIc_edit"/>
</dbReference>
<dbReference type="GO" id="GO:0000049">
    <property type="term" value="F:tRNA binding"/>
    <property type="evidence" value="ECO:0007669"/>
    <property type="project" value="UniProtKB-KW"/>
</dbReference>
<evidence type="ECO:0000256" key="9">
    <source>
        <dbReference type="ARBA" id="ARBA00023146"/>
    </source>
</evidence>
<dbReference type="GO" id="GO:0005829">
    <property type="term" value="C:cytosol"/>
    <property type="evidence" value="ECO:0007669"/>
    <property type="project" value="TreeGrafter"/>
</dbReference>
<dbReference type="Gene3D" id="3.30.930.10">
    <property type="entry name" value="Bira Bifunctional Protein, Domain 2"/>
    <property type="match status" value="1"/>
</dbReference>
<evidence type="ECO:0000256" key="6">
    <source>
        <dbReference type="ARBA" id="ARBA00022840"/>
    </source>
</evidence>
<dbReference type="PROSITE" id="PS50860">
    <property type="entry name" value="AA_TRNA_LIGASE_II_ALA"/>
    <property type="match status" value="1"/>
</dbReference>
<name>A0A1G2T259_9BACT</name>
<dbReference type="EC" id="6.1.1.7" evidence="2"/>
<keyword evidence="8" id="KW-0648">Protein biosynthesis</keyword>
<dbReference type="GO" id="GO:0006419">
    <property type="term" value="P:alanyl-tRNA aminoacylation"/>
    <property type="evidence" value="ECO:0007669"/>
    <property type="project" value="InterPro"/>
</dbReference>
<dbReference type="Pfam" id="PF01411">
    <property type="entry name" value="tRNA-synt_2c"/>
    <property type="match status" value="1"/>
</dbReference>
<dbReference type="Gene3D" id="3.30.980.10">
    <property type="entry name" value="Threonyl-trna Synthetase, Chain A, domain 2"/>
    <property type="match status" value="1"/>
</dbReference>
<keyword evidence="4" id="KW-0436">Ligase</keyword>
<keyword evidence="5" id="KW-0547">Nucleotide-binding</keyword>
<keyword evidence="3" id="KW-0820">tRNA-binding</keyword>
<dbReference type="SUPFAM" id="SSF55681">
    <property type="entry name" value="Class II aaRS and biotin synthetases"/>
    <property type="match status" value="1"/>
</dbReference>
<dbReference type="SMART" id="SM00863">
    <property type="entry name" value="tRNA_SAD"/>
    <property type="match status" value="1"/>
</dbReference>
<evidence type="ECO:0000256" key="5">
    <source>
        <dbReference type="ARBA" id="ARBA00022741"/>
    </source>
</evidence>
<feature type="domain" description="Alanyl-transfer RNA synthetases family profile" evidence="10">
    <location>
        <begin position="1"/>
        <end position="603"/>
    </location>
</feature>
<evidence type="ECO:0000256" key="2">
    <source>
        <dbReference type="ARBA" id="ARBA00013168"/>
    </source>
</evidence>
<dbReference type="PRINTS" id="PR00980">
    <property type="entry name" value="TRNASYNTHALA"/>
</dbReference>
<dbReference type="InterPro" id="IPR012947">
    <property type="entry name" value="tRNA_SAD"/>
</dbReference>
<dbReference type="PANTHER" id="PTHR11777:SF9">
    <property type="entry name" value="ALANINE--TRNA LIGASE, CYTOPLASMIC"/>
    <property type="match status" value="1"/>
</dbReference>
<dbReference type="PANTHER" id="PTHR11777">
    <property type="entry name" value="ALANYL-TRNA SYNTHETASE"/>
    <property type="match status" value="1"/>
</dbReference>
<dbReference type="GO" id="GO:0004813">
    <property type="term" value="F:alanine-tRNA ligase activity"/>
    <property type="evidence" value="ECO:0007669"/>
    <property type="project" value="UniProtKB-EC"/>
</dbReference>
<dbReference type="InterPro" id="IPR018165">
    <property type="entry name" value="Ala-tRNA-synth_IIc_core"/>
</dbReference>
<keyword evidence="9" id="KW-0030">Aminoacyl-tRNA synthetase</keyword>
<reference evidence="11 12" key="1">
    <citation type="journal article" date="2016" name="Nat. Commun.">
        <title>Thousands of microbial genomes shed light on interconnected biogeochemical processes in an aquifer system.</title>
        <authorList>
            <person name="Anantharaman K."/>
            <person name="Brown C.T."/>
            <person name="Hug L.A."/>
            <person name="Sharon I."/>
            <person name="Castelle C.J."/>
            <person name="Probst A.J."/>
            <person name="Thomas B.C."/>
            <person name="Singh A."/>
            <person name="Wilkins M.J."/>
            <person name="Karaoz U."/>
            <person name="Brodie E.L."/>
            <person name="Williams K.H."/>
            <person name="Hubbard S.S."/>
            <person name="Banfield J.F."/>
        </authorList>
    </citation>
    <scope>NUCLEOTIDE SEQUENCE [LARGE SCALE GENOMIC DNA]</scope>
</reference>
<sequence length="603" mass="68362">MNSADIRQKFLEFFKKKGHAVVPSSSLIPENDPTTLFTGSGMQPMVPYLLGEKHPLGTRIVDSQKCFRAEDIDEVGDNRHTTFFEMLGNWSFGDYFRKDQLKWISEFLFDEIKIDPGKLYVTVFGGDEKNNLPKDTESVDLWKKIFAARGVDAEVVEMGSEENGSKMGMRGGRIFYYDSKKNWWSRSGTPDNMPVGEPGGPDSEMFYEFSDIKHDPKYGEYCHPNCDCGRYLEIGNNVFMTYKKVAEAKFELLPRKNIDFGGGLERITAAANNKSDIFSLDVFASLILLLRPVYDSSSRIVADHVRASAFLIADGILPSNTDKGYVLRRLLRRAYVYAKKLPEIGEPLDVLKSVANIVMGHSSYKNLYEFSPMTLEIITDEINKFEKTLEEGLKQLKAGEDPFILVTSYGFPIELIKDLGVNFDENEFNEKFRRHQEISKAGSEQKFKGGLAGHGEAEVKLHTATHLLHQALHDVLGDEVMQKGSNITPERLRFDFSFPRKMRDEEKKRVEEIVNEKITASLPVQHSVLQKEEAIKTGARHFFDQKYPDEVSVYYIGETLDTAYSKEFCGGPHVENTGILGKFRITNEESSSAGVRRIKAVLE</sequence>
<keyword evidence="6" id="KW-0067">ATP-binding</keyword>
<dbReference type="Gene3D" id="3.30.54.20">
    <property type="match status" value="1"/>
</dbReference>
<accession>A0A1G2T259</accession>
<evidence type="ECO:0000313" key="12">
    <source>
        <dbReference type="Proteomes" id="UP000178612"/>
    </source>
</evidence>
<proteinExistence type="inferred from homology"/>
<organism evidence="11 12">
    <name type="scientific">Candidatus Zambryskibacteria bacterium RIFCSPHIGHO2_01_FULL_49_18</name>
    <dbReference type="NCBI Taxonomy" id="1802740"/>
    <lineage>
        <taxon>Bacteria</taxon>
        <taxon>Candidatus Zambryskiibacteriota</taxon>
    </lineage>
</organism>
<evidence type="ECO:0000256" key="7">
    <source>
        <dbReference type="ARBA" id="ARBA00022884"/>
    </source>
</evidence>
<dbReference type="GO" id="GO:0005524">
    <property type="term" value="F:ATP binding"/>
    <property type="evidence" value="ECO:0007669"/>
    <property type="project" value="UniProtKB-KW"/>
</dbReference>
<dbReference type="InterPro" id="IPR018162">
    <property type="entry name" value="Ala-tRNA-ligase_IIc_anticod-bd"/>
</dbReference>
<comment type="similarity">
    <text evidence="1">Belongs to the class-II aminoacyl-tRNA synthetase family.</text>
</comment>
<dbReference type="EMBL" id="MHVJ01000013">
    <property type="protein sequence ID" value="OHA91380.1"/>
    <property type="molecule type" value="Genomic_DNA"/>
</dbReference>
<evidence type="ECO:0000256" key="3">
    <source>
        <dbReference type="ARBA" id="ARBA00022555"/>
    </source>
</evidence>
<evidence type="ECO:0000259" key="10">
    <source>
        <dbReference type="PROSITE" id="PS50860"/>
    </source>
</evidence>
<dbReference type="Pfam" id="PF07973">
    <property type="entry name" value="tRNA_SAD"/>
    <property type="match status" value="1"/>
</dbReference>
<dbReference type="SUPFAM" id="SSF101353">
    <property type="entry name" value="Putative anticodon-binding domain of alanyl-tRNA synthetase (AlaRS)"/>
    <property type="match status" value="1"/>
</dbReference>
<evidence type="ECO:0000256" key="1">
    <source>
        <dbReference type="ARBA" id="ARBA00008226"/>
    </source>
</evidence>
<dbReference type="InterPro" id="IPR045864">
    <property type="entry name" value="aa-tRNA-synth_II/BPL/LPL"/>
</dbReference>
<keyword evidence="7" id="KW-0694">RNA-binding</keyword>